<dbReference type="Gene3D" id="1.10.1660.10">
    <property type="match status" value="1"/>
</dbReference>
<dbReference type="Proteomes" id="UP000294743">
    <property type="component" value="Unassembled WGS sequence"/>
</dbReference>
<evidence type="ECO:0000256" key="2">
    <source>
        <dbReference type="SAM" id="Coils"/>
    </source>
</evidence>
<dbReference type="PROSITE" id="PS50937">
    <property type="entry name" value="HTH_MERR_2"/>
    <property type="match status" value="1"/>
</dbReference>
<dbReference type="RefSeq" id="WP_134168722.1">
    <property type="nucleotide sequence ID" value="NZ_SODD01000009.1"/>
</dbReference>
<dbReference type="InterPro" id="IPR010499">
    <property type="entry name" value="AraC_E-bd"/>
</dbReference>
<dbReference type="SUPFAM" id="SSF55136">
    <property type="entry name" value="Probable bacterial effector-binding domain"/>
    <property type="match status" value="1"/>
</dbReference>
<dbReference type="EMBL" id="SODD01000009">
    <property type="protein sequence ID" value="TDW20977.1"/>
    <property type="molecule type" value="Genomic_DNA"/>
</dbReference>
<evidence type="ECO:0000259" key="3">
    <source>
        <dbReference type="PROSITE" id="PS50937"/>
    </source>
</evidence>
<keyword evidence="5" id="KW-1185">Reference proteome</keyword>
<dbReference type="Gene3D" id="3.20.80.10">
    <property type="entry name" value="Regulatory factor, effector binding domain"/>
    <property type="match status" value="1"/>
</dbReference>
<dbReference type="GO" id="GO:0003700">
    <property type="term" value="F:DNA-binding transcription factor activity"/>
    <property type="evidence" value="ECO:0007669"/>
    <property type="project" value="InterPro"/>
</dbReference>
<organism evidence="4 5">
    <name type="scientific">Breznakia blatticola</name>
    <dbReference type="NCBI Taxonomy" id="1754012"/>
    <lineage>
        <taxon>Bacteria</taxon>
        <taxon>Bacillati</taxon>
        <taxon>Bacillota</taxon>
        <taxon>Erysipelotrichia</taxon>
        <taxon>Erysipelotrichales</taxon>
        <taxon>Erysipelotrichaceae</taxon>
        <taxon>Breznakia</taxon>
    </lineage>
</organism>
<keyword evidence="1" id="KW-0238">DNA-binding</keyword>
<dbReference type="OrthoDB" id="9773308at2"/>
<proteinExistence type="predicted"/>
<keyword evidence="2" id="KW-0175">Coiled coil</keyword>
<dbReference type="InterPro" id="IPR011256">
    <property type="entry name" value="Reg_factor_effector_dom_sf"/>
</dbReference>
<dbReference type="InterPro" id="IPR029442">
    <property type="entry name" value="GyrI-like"/>
</dbReference>
<comment type="caution">
    <text evidence="4">The sequence shown here is derived from an EMBL/GenBank/DDBJ whole genome shotgun (WGS) entry which is preliminary data.</text>
</comment>
<evidence type="ECO:0000313" key="4">
    <source>
        <dbReference type="EMBL" id="TDW20977.1"/>
    </source>
</evidence>
<dbReference type="InterPro" id="IPR047057">
    <property type="entry name" value="MerR_fam"/>
</dbReference>
<dbReference type="SMART" id="SM00422">
    <property type="entry name" value="HTH_MERR"/>
    <property type="match status" value="1"/>
</dbReference>
<sequence length="272" mass="32013">MFKIGEFSKLTQVSVRMLRYYDENGLLKPATVDADTGYRMYAVDQIPRLNKIIYLRDSGFSVAEIFEALEYSDTQKTLAQLDQKLNVIKQNIEDEKEKLNKIKIAKQQLSDGKQTMHYNTSIKSVPGYQVISLRRILPDYYHEGELWKELSTYLKQYQIHTNEETFSIYHDTDYREQDVDVELCVQVDKEYDDIFPCVYRYVEPVEFMACTMVYGEFSNIANAYQTFASWLEKNDQYTMAGSSRQIVHRGPWNEENPDAYLTEIQIPLIRNK</sequence>
<feature type="coiled-coil region" evidence="2">
    <location>
        <begin position="71"/>
        <end position="112"/>
    </location>
</feature>
<dbReference type="AlphaFoldDB" id="A0A4R7ZSI6"/>
<dbReference type="CDD" id="cd01107">
    <property type="entry name" value="HTH_BmrR"/>
    <property type="match status" value="1"/>
</dbReference>
<gene>
    <name evidence="4" type="ORF">EDD63_10912</name>
</gene>
<accession>A0A4R7ZSI6</accession>
<dbReference type="SUPFAM" id="SSF46955">
    <property type="entry name" value="Putative DNA-binding domain"/>
    <property type="match status" value="1"/>
</dbReference>
<dbReference type="InterPro" id="IPR000551">
    <property type="entry name" value="MerR-type_HTH_dom"/>
</dbReference>
<dbReference type="PROSITE" id="PS00552">
    <property type="entry name" value="HTH_MERR_1"/>
    <property type="match status" value="1"/>
</dbReference>
<evidence type="ECO:0000256" key="1">
    <source>
        <dbReference type="ARBA" id="ARBA00023125"/>
    </source>
</evidence>
<dbReference type="PANTHER" id="PTHR30204:SF97">
    <property type="entry name" value="MERR FAMILY REGULATORY PROTEIN"/>
    <property type="match status" value="1"/>
</dbReference>
<dbReference type="PANTHER" id="PTHR30204">
    <property type="entry name" value="REDOX-CYCLING DRUG-SENSING TRANSCRIPTIONAL ACTIVATOR SOXR"/>
    <property type="match status" value="1"/>
</dbReference>
<evidence type="ECO:0000313" key="5">
    <source>
        <dbReference type="Proteomes" id="UP000294743"/>
    </source>
</evidence>
<reference evidence="4 5" key="1">
    <citation type="submission" date="2019-03" db="EMBL/GenBank/DDBJ databases">
        <title>Genomic Encyclopedia of Type Strains, Phase IV (KMG-IV): sequencing the most valuable type-strain genomes for metagenomic binning, comparative biology and taxonomic classification.</title>
        <authorList>
            <person name="Goeker M."/>
        </authorList>
    </citation>
    <scope>NUCLEOTIDE SEQUENCE [LARGE SCALE GENOMIC DNA]</scope>
    <source>
        <strain evidence="4 5">DSM 28867</strain>
    </source>
</reference>
<dbReference type="Pfam" id="PF13411">
    <property type="entry name" value="MerR_1"/>
    <property type="match status" value="1"/>
</dbReference>
<dbReference type="GO" id="GO:0003677">
    <property type="term" value="F:DNA binding"/>
    <property type="evidence" value="ECO:0007669"/>
    <property type="project" value="UniProtKB-KW"/>
</dbReference>
<name>A0A4R7ZSI6_9FIRM</name>
<dbReference type="InterPro" id="IPR009061">
    <property type="entry name" value="DNA-bd_dom_put_sf"/>
</dbReference>
<dbReference type="Pfam" id="PF06445">
    <property type="entry name" value="GyrI-like"/>
    <property type="match status" value="1"/>
</dbReference>
<feature type="domain" description="HTH merR-type" evidence="3">
    <location>
        <begin position="1"/>
        <end position="71"/>
    </location>
</feature>
<protein>
    <submittedName>
        <fullName evidence="4">MerR family transcriptional regulator</fullName>
    </submittedName>
</protein>
<dbReference type="SMART" id="SM00871">
    <property type="entry name" value="AraC_E_bind"/>
    <property type="match status" value="1"/>
</dbReference>